<reference evidence="1 2" key="1">
    <citation type="journal article" date="2021" name="Plant Biotechnol. J.">
        <title>Multi-omics assisted identification of the key and species-specific regulatory components of drought-tolerant mechanisms in Gossypium stocksii.</title>
        <authorList>
            <person name="Yu D."/>
            <person name="Ke L."/>
            <person name="Zhang D."/>
            <person name="Wu Y."/>
            <person name="Sun Y."/>
            <person name="Mei J."/>
            <person name="Sun J."/>
            <person name="Sun Y."/>
        </authorList>
    </citation>
    <scope>NUCLEOTIDE SEQUENCE [LARGE SCALE GENOMIC DNA]</scope>
    <source>
        <strain evidence="2">cv. E1</strain>
        <tissue evidence="1">Leaf</tissue>
    </source>
</reference>
<comment type="caution">
    <text evidence="1">The sequence shown here is derived from an EMBL/GenBank/DDBJ whole genome shotgun (WGS) entry which is preliminary data.</text>
</comment>
<organism evidence="1 2">
    <name type="scientific">Gossypium stocksii</name>
    <dbReference type="NCBI Taxonomy" id="47602"/>
    <lineage>
        <taxon>Eukaryota</taxon>
        <taxon>Viridiplantae</taxon>
        <taxon>Streptophyta</taxon>
        <taxon>Embryophyta</taxon>
        <taxon>Tracheophyta</taxon>
        <taxon>Spermatophyta</taxon>
        <taxon>Magnoliopsida</taxon>
        <taxon>eudicotyledons</taxon>
        <taxon>Gunneridae</taxon>
        <taxon>Pentapetalae</taxon>
        <taxon>rosids</taxon>
        <taxon>malvids</taxon>
        <taxon>Malvales</taxon>
        <taxon>Malvaceae</taxon>
        <taxon>Malvoideae</taxon>
        <taxon>Gossypium</taxon>
    </lineage>
</organism>
<dbReference type="EMBL" id="JAIQCV010000005">
    <property type="protein sequence ID" value="KAH1095922.1"/>
    <property type="molecule type" value="Genomic_DNA"/>
</dbReference>
<dbReference type="OrthoDB" id="1111010at2759"/>
<keyword evidence="2" id="KW-1185">Reference proteome</keyword>
<sequence>MQCIMKSTHKTTKLIFNTIFHRKEQIAYRDWVTCMGCRVDSLCLLCGNEKETKDNLYTGCVYSKLLWVSILSAYNLLAVHHTWLEMIDSVLQYGKGKSLISTIMRLVLY</sequence>
<dbReference type="Proteomes" id="UP000828251">
    <property type="component" value="Unassembled WGS sequence"/>
</dbReference>
<evidence type="ECO:0000313" key="2">
    <source>
        <dbReference type="Proteomes" id="UP000828251"/>
    </source>
</evidence>
<name>A0A9D3VRG1_9ROSI</name>
<dbReference type="AlphaFoldDB" id="A0A9D3VRG1"/>
<accession>A0A9D3VRG1</accession>
<evidence type="ECO:0000313" key="1">
    <source>
        <dbReference type="EMBL" id="KAH1095922.1"/>
    </source>
</evidence>
<evidence type="ECO:0008006" key="3">
    <source>
        <dbReference type="Google" id="ProtNLM"/>
    </source>
</evidence>
<protein>
    <recommendedName>
        <fullName evidence="3">Reverse transcriptase zinc-binding domain-containing protein</fullName>
    </recommendedName>
</protein>
<gene>
    <name evidence="1" type="ORF">J1N35_012843</name>
</gene>
<proteinExistence type="predicted"/>